<evidence type="ECO:0000256" key="3">
    <source>
        <dbReference type="ARBA" id="ARBA00012513"/>
    </source>
</evidence>
<evidence type="ECO:0000256" key="5">
    <source>
        <dbReference type="ARBA" id="ARBA00022527"/>
    </source>
</evidence>
<evidence type="ECO:0000313" key="21">
    <source>
        <dbReference type="Proteomes" id="UP000233551"/>
    </source>
</evidence>
<dbReference type="InterPro" id="IPR001611">
    <property type="entry name" value="Leu-rich_rpt"/>
</dbReference>
<dbReference type="PANTHER" id="PTHR48005:SF84">
    <property type="entry name" value="NON-SPECIFIC SERINE_THREONINE PROTEIN KINASE"/>
    <property type="match status" value="1"/>
</dbReference>
<evidence type="ECO:0000256" key="4">
    <source>
        <dbReference type="ARBA" id="ARBA00022475"/>
    </source>
</evidence>
<keyword evidence="16" id="KW-0325">Glycoprotein</keyword>
<keyword evidence="4" id="KW-1003">Cell membrane</keyword>
<dbReference type="Pfam" id="PF00560">
    <property type="entry name" value="LRR_1"/>
    <property type="match status" value="3"/>
</dbReference>
<dbReference type="PROSITE" id="PS00108">
    <property type="entry name" value="PROTEIN_KINASE_ST"/>
    <property type="match status" value="1"/>
</dbReference>
<dbReference type="InterPro" id="IPR003591">
    <property type="entry name" value="Leu-rich_rpt_typical-subtyp"/>
</dbReference>
<evidence type="ECO:0000256" key="10">
    <source>
        <dbReference type="ARBA" id="ARBA00022741"/>
    </source>
</evidence>
<dbReference type="InterPro" id="IPR032675">
    <property type="entry name" value="LRR_dom_sf"/>
</dbReference>
<evidence type="ECO:0000256" key="9">
    <source>
        <dbReference type="ARBA" id="ARBA00022737"/>
    </source>
</evidence>
<evidence type="ECO:0000256" key="14">
    <source>
        <dbReference type="ARBA" id="ARBA00023136"/>
    </source>
</evidence>
<evidence type="ECO:0000256" key="17">
    <source>
        <dbReference type="ARBA" id="ARBA00047899"/>
    </source>
</evidence>
<evidence type="ECO:0000256" key="8">
    <source>
        <dbReference type="ARBA" id="ARBA00022692"/>
    </source>
</evidence>
<comment type="subcellular location">
    <subcellularLocation>
        <location evidence="1">Cell membrane</location>
    </subcellularLocation>
</comment>
<dbReference type="AlphaFoldDB" id="A0A2I0J3Y6"/>
<dbReference type="Gene3D" id="3.30.200.20">
    <property type="entry name" value="Phosphorylase Kinase, domain 1"/>
    <property type="match status" value="1"/>
</dbReference>
<dbReference type="SUPFAM" id="SSF56112">
    <property type="entry name" value="Protein kinase-like (PK-like)"/>
    <property type="match status" value="1"/>
</dbReference>
<dbReference type="InterPro" id="IPR051420">
    <property type="entry name" value="Ser_Thr_Kinases_DiverseReg"/>
</dbReference>
<dbReference type="GO" id="GO:0005886">
    <property type="term" value="C:plasma membrane"/>
    <property type="evidence" value="ECO:0007669"/>
    <property type="project" value="UniProtKB-SubCell"/>
</dbReference>
<dbReference type="Pfam" id="PF07714">
    <property type="entry name" value="PK_Tyr_Ser-Thr"/>
    <property type="match status" value="1"/>
</dbReference>
<dbReference type="SMART" id="SM00220">
    <property type="entry name" value="S_TKc"/>
    <property type="match status" value="1"/>
</dbReference>
<dbReference type="SUPFAM" id="SSF52058">
    <property type="entry name" value="L domain-like"/>
    <property type="match status" value="1"/>
</dbReference>
<keyword evidence="10" id="KW-0547">Nucleotide-binding</keyword>
<dbReference type="InterPro" id="IPR011009">
    <property type="entry name" value="Kinase-like_dom_sf"/>
</dbReference>
<dbReference type="FunFam" id="1.10.510.10:FF:000309">
    <property type="entry name" value="Leucine-rich repeat receptor-like protein kinase"/>
    <property type="match status" value="1"/>
</dbReference>
<evidence type="ECO:0000256" key="1">
    <source>
        <dbReference type="ARBA" id="ARBA00004236"/>
    </source>
</evidence>
<dbReference type="InterPro" id="IPR000719">
    <property type="entry name" value="Prot_kinase_dom"/>
</dbReference>
<dbReference type="SMART" id="SM00369">
    <property type="entry name" value="LRR_TYP"/>
    <property type="match status" value="3"/>
</dbReference>
<sequence>MDCTSLRKLYLRVNKLGGNITEFDFSPLKRLTTLDLGNNNFTGNFPRSLYSCTALTAIRFATNGLKGQILPDIVNLQSLSFISVSNNSLENVTGALSILTGCKSLTTVILTKNFLHEPMPRDWVLADPNGFQKLQLSNLPPAIYLYNNSLSGPIPREIGQLKSIHVLELNHNNFSGTIPDEISSLSNLEILDLSNNEFTGVIPASLKNLHFLSFFSVAYNNLQGMIPAGGQFDTFPDSSYVGNPGLCGRPLSDCSNQSGSSGQEGRSRRSNRKLVLGLATLANGTKLAVKKLSGDMGLMEKEFKAEVEVLSNARHENLVTLQGYCIHEGSRLLIYSYMENGSLDYWLHEKSDGPAHLSWPMRLKIAQGASRGVAYMHQICQPHIVHRDIKSSNILLDGKFEAHVADFGLSRLILPYHTHVTTELVGTLGYIPPEYAHSWVATLRGDMYSFGVVMLELLTGKRPVEITKPKESRELVGWVQEMRKEGKQNEIFDPLLQGKGFEDQMVQVLDVACLCVSSNPFKRPTIQDVVDWLENVGQ</sequence>
<evidence type="ECO:0000313" key="20">
    <source>
        <dbReference type="EMBL" id="PKI50446.1"/>
    </source>
</evidence>
<name>A0A2I0J3Y6_PUNGR</name>
<dbReference type="Gene3D" id="1.10.510.10">
    <property type="entry name" value="Transferase(Phosphotransferase) domain 1"/>
    <property type="match status" value="1"/>
</dbReference>
<evidence type="ECO:0000256" key="15">
    <source>
        <dbReference type="ARBA" id="ARBA00023170"/>
    </source>
</evidence>
<keyword evidence="8" id="KW-0812">Transmembrane</keyword>
<evidence type="ECO:0000259" key="19">
    <source>
        <dbReference type="PROSITE" id="PS50011"/>
    </source>
</evidence>
<dbReference type="InterPro" id="IPR008271">
    <property type="entry name" value="Ser/Thr_kinase_AS"/>
</dbReference>
<keyword evidence="9" id="KW-0677">Repeat</keyword>
<evidence type="ECO:0000256" key="7">
    <source>
        <dbReference type="ARBA" id="ARBA00022679"/>
    </source>
</evidence>
<keyword evidence="21" id="KW-1185">Reference proteome</keyword>
<evidence type="ECO:0000256" key="13">
    <source>
        <dbReference type="ARBA" id="ARBA00022989"/>
    </source>
</evidence>
<keyword evidence="14" id="KW-0472">Membrane</keyword>
<dbReference type="GO" id="GO:0004674">
    <property type="term" value="F:protein serine/threonine kinase activity"/>
    <property type="evidence" value="ECO:0007669"/>
    <property type="project" value="UniProtKB-KW"/>
</dbReference>
<evidence type="ECO:0000256" key="18">
    <source>
        <dbReference type="ARBA" id="ARBA00048679"/>
    </source>
</evidence>
<reference evidence="20 21" key="1">
    <citation type="submission" date="2017-11" db="EMBL/GenBank/DDBJ databases">
        <title>De-novo sequencing of pomegranate (Punica granatum L.) genome.</title>
        <authorList>
            <person name="Akparov Z."/>
            <person name="Amiraslanov A."/>
            <person name="Hajiyeva S."/>
            <person name="Abbasov M."/>
            <person name="Kaur K."/>
            <person name="Hamwieh A."/>
            <person name="Solovyev V."/>
            <person name="Salamov A."/>
            <person name="Braich B."/>
            <person name="Kosarev P."/>
            <person name="Mahmoud A."/>
            <person name="Hajiyev E."/>
            <person name="Babayeva S."/>
            <person name="Izzatullayeva V."/>
            <person name="Mammadov A."/>
            <person name="Mammadov A."/>
            <person name="Sharifova S."/>
            <person name="Ojaghi J."/>
            <person name="Eynullazada K."/>
            <person name="Bayramov B."/>
            <person name="Abdulazimova A."/>
            <person name="Shahmuradov I."/>
        </authorList>
    </citation>
    <scope>NUCLEOTIDE SEQUENCE [LARGE SCALE GENOMIC DNA]</scope>
    <source>
        <strain evidence="21">cv. AG2017</strain>
        <tissue evidence="20">Leaf</tissue>
    </source>
</reference>
<feature type="domain" description="Protein kinase" evidence="19">
    <location>
        <begin position="253"/>
        <end position="538"/>
    </location>
</feature>
<keyword evidence="7" id="KW-0808">Transferase</keyword>
<keyword evidence="13" id="KW-1133">Transmembrane helix</keyword>
<dbReference type="Proteomes" id="UP000233551">
    <property type="component" value="Unassembled WGS sequence"/>
</dbReference>
<accession>A0A2I0J3Y6</accession>
<evidence type="ECO:0000256" key="6">
    <source>
        <dbReference type="ARBA" id="ARBA00022614"/>
    </source>
</evidence>
<keyword evidence="6" id="KW-0433">Leucine-rich repeat</keyword>
<keyword evidence="12" id="KW-0067">ATP-binding</keyword>
<dbReference type="EMBL" id="PGOL01002115">
    <property type="protein sequence ID" value="PKI50446.1"/>
    <property type="molecule type" value="Genomic_DNA"/>
</dbReference>
<comment type="caution">
    <text evidence="20">The sequence shown here is derived from an EMBL/GenBank/DDBJ whole genome shotgun (WGS) entry which is preliminary data.</text>
</comment>
<evidence type="ECO:0000256" key="2">
    <source>
        <dbReference type="ARBA" id="ARBA00009592"/>
    </source>
</evidence>
<proteinExistence type="inferred from homology"/>
<dbReference type="EC" id="2.7.11.1" evidence="3"/>
<comment type="catalytic activity">
    <reaction evidence="18">
        <text>L-seryl-[protein] + ATP = O-phospho-L-seryl-[protein] + ADP + H(+)</text>
        <dbReference type="Rhea" id="RHEA:17989"/>
        <dbReference type="Rhea" id="RHEA-COMP:9863"/>
        <dbReference type="Rhea" id="RHEA-COMP:11604"/>
        <dbReference type="ChEBI" id="CHEBI:15378"/>
        <dbReference type="ChEBI" id="CHEBI:29999"/>
        <dbReference type="ChEBI" id="CHEBI:30616"/>
        <dbReference type="ChEBI" id="CHEBI:83421"/>
        <dbReference type="ChEBI" id="CHEBI:456216"/>
        <dbReference type="EC" id="2.7.11.1"/>
    </reaction>
</comment>
<evidence type="ECO:0000256" key="12">
    <source>
        <dbReference type="ARBA" id="ARBA00022840"/>
    </source>
</evidence>
<evidence type="ECO:0000256" key="11">
    <source>
        <dbReference type="ARBA" id="ARBA00022777"/>
    </source>
</evidence>
<keyword evidence="15" id="KW-0675">Receptor</keyword>
<comment type="catalytic activity">
    <reaction evidence="17">
        <text>L-threonyl-[protein] + ATP = O-phospho-L-threonyl-[protein] + ADP + H(+)</text>
        <dbReference type="Rhea" id="RHEA:46608"/>
        <dbReference type="Rhea" id="RHEA-COMP:11060"/>
        <dbReference type="Rhea" id="RHEA-COMP:11605"/>
        <dbReference type="ChEBI" id="CHEBI:15378"/>
        <dbReference type="ChEBI" id="CHEBI:30013"/>
        <dbReference type="ChEBI" id="CHEBI:30616"/>
        <dbReference type="ChEBI" id="CHEBI:61977"/>
        <dbReference type="ChEBI" id="CHEBI:456216"/>
        <dbReference type="EC" id="2.7.11.1"/>
    </reaction>
</comment>
<organism evidence="20 21">
    <name type="scientific">Punica granatum</name>
    <name type="common">Pomegranate</name>
    <dbReference type="NCBI Taxonomy" id="22663"/>
    <lineage>
        <taxon>Eukaryota</taxon>
        <taxon>Viridiplantae</taxon>
        <taxon>Streptophyta</taxon>
        <taxon>Embryophyta</taxon>
        <taxon>Tracheophyta</taxon>
        <taxon>Spermatophyta</taxon>
        <taxon>Magnoliopsida</taxon>
        <taxon>eudicotyledons</taxon>
        <taxon>Gunneridae</taxon>
        <taxon>Pentapetalae</taxon>
        <taxon>rosids</taxon>
        <taxon>malvids</taxon>
        <taxon>Myrtales</taxon>
        <taxon>Lythraceae</taxon>
        <taxon>Punica</taxon>
    </lineage>
</organism>
<keyword evidence="5" id="KW-0723">Serine/threonine-protein kinase</keyword>
<dbReference type="Gene3D" id="3.80.10.10">
    <property type="entry name" value="Ribonuclease Inhibitor"/>
    <property type="match status" value="1"/>
</dbReference>
<protein>
    <recommendedName>
        <fullName evidence="3">non-specific serine/threonine protein kinase</fullName>
        <ecNumber evidence="3">2.7.11.1</ecNumber>
    </recommendedName>
</protein>
<dbReference type="FunFam" id="3.80.10.10:FF:000213">
    <property type="entry name" value="Tyrosine-sulfated glycopeptide receptor 1"/>
    <property type="match status" value="1"/>
</dbReference>
<dbReference type="PROSITE" id="PS50011">
    <property type="entry name" value="PROTEIN_KINASE_DOM"/>
    <property type="match status" value="1"/>
</dbReference>
<dbReference type="PANTHER" id="PTHR48005">
    <property type="entry name" value="LEUCINE RICH REPEAT KINASE 2"/>
    <property type="match status" value="1"/>
</dbReference>
<dbReference type="GO" id="GO:0005524">
    <property type="term" value="F:ATP binding"/>
    <property type="evidence" value="ECO:0007669"/>
    <property type="project" value="UniProtKB-KW"/>
</dbReference>
<gene>
    <name evidence="20" type="ORF">CRG98_029196</name>
</gene>
<keyword evidence="11" id="KW-0418">Kinase</keyword>
<dbReference type="STRING" id="22663.A0A2I0J3Y6"/>
<dbReference type="InterPro" id="IPR001245">
    <property type="entry name" value="Ser-Thr/Tyr_kinase_cat_dom"/>
</dbReference>
<evidence type="ECO:0000256" key="16">
    <source>
        <dbReference type="ARBA" id="ARBA00023180"/>
    </source>
</evidence>
<comment type="similarity">
    <text evidence="2">Belongs to the RLP family.</text>
</comment>